<name>A0AAD6NL55_DREDA</name>
<organism evidence="5 6">
    <name type="scientific">Drechslerella dactyloides</name>
    <name type="common">Nematode-trapping fungus</name>
    <name type="synonym">Arthrobotrys dactyloides</name>
    <dbReference type="NCBI Taxonomy" id="74499"/>
    <lineage>
        <taxon>Eukaryota</taxon>
        <taxon>Fungi</taxon>
        <taxon>Dikarya</taxon>
        <taxon>Ascomycota</taxon>
        <taxon>Pezizomycotina</taxon>
        <taxon>Orbiliomycetes</taxon>
        <taxon>Orbiliales</taxon>
        <taxon>Orbiliaceae</taxon>
        <taxon>Drechslerella</taxon>
    </lineage>
</organism>
<sequence>MNHSPTASLPSATPSSSLADCGAASMIDDELFAAIYPRRHADPARFRACFKRRTRDCLTDHTFVPLVAEMDVSNGNADGGHAKQIVGLAMWQQVGRVTDETRGNLLRARDRASGDIYDIITAIERSPDSLQHLAVIYTPVDLRPYAGDYLVASTGPEFPLFFLLPVLLPTKYSNSTILSLSHFPAMQSMALTFHPKSLSKMNLYVRTLTINDLDKVIEMENACFPEGERGTPEKPHPDTPKGVSDFKPKEILVAMIIGSKTDAATVTDASMRVPSNTITLTTDSALDPSNTKEEDDSQNKPPTTTTGSAQADASESTLQPLKVSKPVPDREGHVEAGDTICIHSMCVAPSYRSMGHSQILLKDYISRMRDAGVSKRIALICHREITGVYTKAGFRYRGTSKVTHGGGDWRSRYKLRVTYVATPNYKFPNKASASGANDGKGQEQNKKKEEKKLTEEEKEKMKREEKQRKEEEDYIANLFRLKPKFDVEMTPDGHINIPDLK</sequence>
<protein>
    <recommendedName>
        <fullName evidence="4">N-acetyltransferase domain-containing protein</fullName>
    </recommendedName>
</protein>
<reference evidence="5" key="1">
    <citation type="submission" date="2023-01" db="EMBL/GenBank/DDBJ databases">
        <title>The chitinases involved in constricting ring structure development in the nematode-trapping fungus Drechslerella dactyloides.</title>
        <authorList>
            <person name="Wang R."/>
            <person name="Zhang L."/>
            <person name="Tang P."/>
            <person name="Li S."/>
            <person name="Liang L."/>
        </authorList>
    </citation>
    <scope>NUCLEOTIDE SEQUENCE</scope>
    <source>
        <strain evidence="5">YMF1.00031</strain>
    </source>
</reference>
<evidence type="ECO:0000313" key="5">
    <source>
        <dbReference type="EMBL" id="KAJ6263501.1"/>
    </source>
</evidence>
<dbReference type="Proteomes" id="UP001221413">
    <property type="component" value="Unassembled WGS sequence"/>
</dbReference>
<keyword evidence="2" id="KW-0012">Acyltransferase</keyword>
<feature type="compositionally biased region" description="Basic and acidic residues" evidence="3">
    <location>
        <begin position="226"/>
        <end position="245"/>
    </location>
</feature>
<dbReference type="PANTHER" id="PTHR10908:SF0">
    <property type="entry name" value="SEROTONIN N-ACETYLTRANSFERASE"/>
    <property type="match status" value="1"/>
</dbReference>
<proteinExistence type="predicted"/>
<evidence type="ECO:0000256" key="2">
    <source>
        <dbReference type="ARBA" id="ARBA00023315"/>
    </source>
</evidence>
<feature type="region of interest" description="Disordered" evidence="3">
    <location>
        <begin position="277"/>
        <end position="333"/>
    </location>
</feature>
<dbReference type="GO" id="GO:0004059">
    <property type="term" value="F:aralkylamine N-acetyltransferase activity"/>
    <property type="evidence" value="ECO:0007669"/>
    <property type="project" value="TreeGrafter"/>
</dbReference>
<evidence type="ECO:0000256" key="1">
    <source>
        <dbReference type="ARBA" id="ARBA00022679"/>
    </source>
</evidence>
<dbReference type="PANTHER" id="PTHR10908">
    <property type="entry name" value="SEROTONIN N-ACETYLTRANSFERASE"/>
    <property type="match status" value="1"/>
</dbReference>
<feature type="compositionally biased region" description="Polar residues" evidence="3">
    <location>
        <begin position="299"/>
        <end position="319"/>
    </location>
</feature>
<dbReference type="Gene3D" id="3.40.630.30">
    <property type="match status" value="2"/>
</dbReference>
<feature type="compositionally biased region" description="Basic and acidic residues" evidence="3">
    <location>
        <begin position="440"/>
        <end position="471"/>
    </location>
</feature>
<dbReference type="CDD" id="cd04301">
    <property type="entry name" value="NAT_SF"/>
    <property type="match status" value="1"/>
</dbReference>
<keyword evidence="1" id="KW-0808">Transferase</keyword>
<dbReference type="AlphaFoldDB" id="A0AAD6NL55"/>
<accession>A0AAD6NL55</accession>
<dbReference type="InterPro" id="IPR051635">
    <property type="entry name" value="SNAT-like"/>
</dbReference>
<dbReference type="EMBL" id="JAQGDS010000002">
    <property type="protein sequence ID" value="KAJ6263501.1"/>
    <property type="molecule type" value="Genomic_DNA"/>
</dbReference>
<feature type="region of interest" description="Disordered" evidence="3">
    <location>
        <begin position="428"/>
        <end position="472"/>
    </location>
</feature>
<dbReference type="InterPro" id="IPR000182">
    <property type="entry name" value="GNAT_dom"/>
</dbReference>
<keyword evidence="6" id="KW-1185">Reference proteome</keyword>
<evidence type="ECO:0000259" key="4">
    <source>
        <dbReference type="PROSITE" id="PS51186"/>
    </source>
</evidence>
<feature type="compositionally biased region" description="Polar residues" evidence="3">
    <location>
        <begin position="277"/>
        <end position="289"/>
    </location>
</feature>
<feature type="region of interest" description="Disordered" evidence="3">
    <location>
        <begin position="225"/>
        <end position="245"/>
    </location>
</feature>
<evidence type="ECO:0000313" key="6">
    <source>
        <dbReference type="Proteomes" id="UP001221413"/>
    </source>
</evidence>
<dbReference type="Pfam" id="PF00583">
    <property type="entry name" value="Acetyltransf_1"/>
    <property type="match status" value="1"/>
</dbReference>
<feature type="domain" description="N-acetyltransferase" evidence="4">
    <location>
        <begin position="278"/>
        <end position="416"/>
    </location>
</feature>
<dbReference type="SUPFAM" id="SSF55729">
    <property type="entry name" value="Acyl-CoA N-acyltransferases (Nat)"/>
    <property type="match status" value="1"/>
</dbReference>
<evidence type="ECO:0000256" key="3">
    <source>
        <dbReference type="SAM" id="MobiDB-lite"/>
    </source>
</evidence>
<dbReference type="InterPro" id="IPR016181">
    <property type="entry name" value="Acyl_CoA_acyltransferase"/>
</dbReference>
<dbReference type="GO" id="GO:0005737">
    <property type="term" value="C:cytoplasm"/>
    <property type="evidence" value="ECO:0007669"/>
    <property type="project" value="TreeGrafter"/>
</dbReference>
<gene>
    <name evidence="5" type="ORF">Dda_2065</name>
</gene>
<dbReference type="PROSITE" id="PS51186">
    <property type="entry name" value="GNAT"/>
    <property type="match status" value="1"/>
</dbReference>
<comment type="caution">
    <text evidence="5">The sequence shown here is derived from an EMBL/GenBank/DDBJ whole genome shotgun (WGS) entry which is preliminary data.</text>
</comment>